<proteinExistence type="inferred from homology"/>
<dbReference type="InterPro" id="IPR001173">
    <property type="entry name" value="Glyco_trans_2-like"/>
</dbReference>
<dbReference type="RefSeq" id="WP_229666645.1">
    <property type="nucleotide sequence ID" value="NZ_BMNV01000001.1"/>
</dbReference>
<name>A0ABT2HHM1_9MICO</name>
<comment type="subcellular location">
    <subcellularLocation>
        <location evidence="1">Cell membrane</location>
    </subcellularLocation>
</comment>
<evidence type="ECO:0000256" key="6">
    <source>
        <dbReference type="ARBA" id="ARBA00037281"/>
    </source>
</evidence>
<evidence type="ECO:0000256" key="8">
    <source>
        <dbReference type="ARBA" id="ARBA00038120"/>
    </source>
</evidence>
<comment type="caution">
    <text evidence="11">The sequence shown here is derived from an EMBL/GenBank/DDBJ whole genome shotgun (WGS) entry which is preliminary data.</text>
</comment>
<reference evidence="11 12" key="1">
    <citation type="submission" date="2022-08" db="EMBL/GenBank/DDBJ databases">
        <title>Taxonomy of Curtobacterium flaccumfaciens.</title>
        <authorList>
            <person name="Osdaghi E."/>
            <person name="Taghavi S.M."/>
            <person name="Hamidizade M."/>
            <person name="Abachi H."/>
            <person name="Fazliarab A."/>
            <person name="Baeyen S."/>
            <person name="Portier P."/>
            <person name="Van Vaerenbergh J."/>
            <person name="Jacques M.-A."/>
        </authorList>
    </citation>
    <scope>NUCLEOTIDE SEQUENCE [LARGE SCALE GENOMIC DNA]</scope>
    <source>
        <strain evidence="11 12">LMG8786T</strain>
    </source>
</reference>
<evidence type="ECO:0000313" key="12">
    <source>
        <dbReference type="Proteomes" id="UP001652264"/>
    </source>
</evidence>
<comment type="similarity">
    <text evidence="8">Belongs to the glycosyltransferase 2 family. CrtQ subfamily.</text>
</comment>
<dbReference type="InterPro" id="IPR029044">
    <property type="entry name" value="Nucleotide-diphossugar_trans"/>
</dbReference>
<dbReference type="Proteomes" id="UP001652264">
    <property type="component" value="Unassembled WGS sequence"/>
</dbReference>
<dbReference type="PANTHER" id="PTHR43646:SF2">
    <property type="entry name" value="GLYCOSYLTRANSFERASE 2-LIKE DOMAIN-CONTAINING PROTEIN"/>
    <property type="match status" value="1"/>
</dbReference>
<dbReference type="PANTHER" id="PTHR43646">
    <property type="entry name" value="GLYCOSYLTRANSFERASE"/>
    <property type="match status" value="1"/>
</dbReference>
<evidence type="ECO:0000256" key="7">
    <source>
        <dbReference type="ARBA" id="ARBA00037904"/>
    </source>
</evidence>
<evidence type="ECO:0000256" key="1">
    <source>
        <dbReference type="ARBA" id="ARBA00004236"/>
    </source>
</evidence>
<dbReference type="Gene3D" id="3.90.550.10">
    <property type="entry name" value="Spore Coat Polysaccharide Biosynthesis Protein SpsA, Chain A"/>
    <property type="match status" value="1"/>
</dbReference>
<evidence type="ECO:0000256" key="2">
    <source>
        <dbReference type="ARBA" id="ARBA00022475"/>
    </source>
</evidence>
<evidence type="ECO:0000256" key="4">
    <source>
        <dbReference type="ARBA" id="ARBA00022679"/>
    </source>
</evidence>
<keyword evidence="12" id="KW-1185">Reference proteome</keyword>
<gene>
    <name evidence="11" type="ORF">NYQ28_09345</name>
</gene>
<dbReference type="Pfam" id="PF00535">
    <property type="entry name" value="Glycos_transf_2"/>
    <property type="match status" value="1"/>
</dbReference>
<keyword evidence="4 11" id="KW-0808">Transferase</keyword>
<keyword evidence="3 11" id="KW-0328">Glycosyltransferase</keyword>
<accession>A0ABT2HHM1</accession>
<dbReference type="SUPFAM" id="SSF53448">
    <property type="entry name" value="Nucleotide-diphospho-sugar transferases"/>
    <property type="match status" value="1"/>
</dbReference>
<dbReference type="EMBL" id="JANVAD010000004">
    <property type="protein sequence ID" value="MCS6522767.1"/>
    <property type="molecule type" value="Genomic_DNA"/>
</dbReference>
<dbReference type="GeneID" id="95324735"/>
<comment type="pathway">
    <text evidence="7">Carotenoid biosynthesis; staphyloxanthin biosynthesis; staphyloxanthin from farnesyl diphosphate: step 4/5.</text>
</comment>
<evidence type="ECO:0000256" key="3">
    <source>
        <dbReference type="ARBA" id="ARBA00022676"/>
    </source>
</evidence>
<keyword evidence="2" id="KW-1003">Cell membrane</keyword>
<evidence type="ECO:0000256" key="5">
    <source>
        <dbReference type="ARBA" id="ARBA00023136"/>
    </source>
</evidence>
<evidence type="ECO:0000256" key="9">
    <source>
        <dbReference type="ARBA" id="ARBA00040345"/>
    </source>
</evidence>
<keyword evidence="5" id="KW-0472">Membrane</keyword>
<sequence length="244" mass="25862">MSGHRIDVVVPAHDEETTIGRSLAALAVAVRIVRRAHPATAVGVTLVLDGCTDGTAAAVDAAVRTHRTWADGTLAVHTSDRVGVGRARALGVLLARRRAAADVPPSGHWFAHTDADSRVHRDWLVQQADVLVDGGHLLVGAVVPDPDDLEPEVLRRWRAAHPPGSTLGHVHGANLGVRADVDRAVGGFDPVPEHEDVRLVERARALGFDVRATTALPVVTSGRFDGRTPGGYAEHLRRTYGDAG</sequence>
<organism evidence="11 12">
    <name type="scientific">Curtobacterium citreum</name>
    <dbReference type="NCBI Taxonomy" id="2036"/>
    <lineage>
        <taxon>Bacteria</taxon>
        <taxon>Bacillati</taxon>
        <taxon>Actinomycetota</taxon>
        <taxon>Actinomycetes</taxon>
        <taxon>Micrococcales</taxon>
        <taxon>Microbacteriaceae</taxon>
        <taxon>Curtobacterium</taxon>
    </lineage>
</organism>
<evidence type="ECO:0000259" key="10">
    <source>
        <dbReference type="Pfam" id="PF00535"/>
    </source>
</evidence>
<evidence type="ECO:0000313" key="11">
    <source>
        <dbReference type="EMBL" id="MCS6522767.1"/>
    </source>
</evidence>
<feature type="domain" description="Glycosyltransferase 2-like" evidence="10">
    <location>
        <begin position="8"/>
        <end position="157"/>
    </location>
</feature>
<comment type="function">
    <text evidence="6">Catalyzes the glycosylation of 4,4'-diaponeurosporenoate, i.e. the esterification of glucose at the C1'' position with the carboxyl group of 4,4'-diaponeurosporenic acid, to form glycosyl-4,4'-diaponeurosporenoate. This is a step in the biosynthesis of staphyloxanthin, an orange pigment present in most staphylococci strains.</text>
</comment>
<protein>
    <recommendedName>
        <fullName evidence="9">4,4'-diaponeurosporenoate glycosyltransferase</fullName>
    </recommendedName>
</protein>
<dbReference type="GO" id="GO:0016757">
    <property type="term" value="F:glycosyltransferase activity"/>
    <property type="evidence" value="ECO:0007669"/>
    <property type="project" value="UniProtKB-KW"/>
</dbReference>